<dbReference type="SUPFAM" id="SSF51735">
    <property type="entry name" value="NAD(P)-binding Rossmann-fold domains"/>
    <property type="match status" value="1"/>
</dbReference>
<sequence length="313" mass="32530">MFAIRVHAFEPDNLVYEETERPQAGPGEVLIRNQAAGVNPIDWKTCSGGGASGFIEQFPFIPGWEFSGIIEACGEGVEAFNVGDAVLGFIHFPTPANTYAEYLTAPADQITLRPEGLDALTAGGLGLAGLTAWQALFDKGELKTGQKVLVLAGAGGVGHLAVQIAAIHEADVSATCSTANIKFLTSLGCQEAIDYTRADMRDYADQFDLIIDGVGGDTAINALIALKPGGRMVTLPSVTAAQVAAAAEGTDVTVELIRVVPNAQQLASLADLVAQGKLSLQLAKIFTLPEAVAAHKLSATGKTVGKIILSVSE</sequence>
<dbReference type="Proteomes" id="UP000250744">
    <property type="component" value="Unassembled WGS sequence"/>
</dbReference>
<accession>A0A364NLW0</accession>
<evidence type="ECO:0000259" key="1">
    <source>
        <dbReference type="SMART" id="SM00829"/>
    </source>
</evidence>
<feature type="domain" description="Enoyl reductase (ER)" evidence="1">
    <location>
        <begin position="11"/>
        <end position="309"/>
    </location>
</feature>
<dbReference type="RefSeq" id="WP_112159167.1">
    <property type="nucleotide sequence ID" value="NZ_QKRX01000006.1"/>
</dbReference>
<comment type="caution">
    <text evidence="2">The sequence shown here is derived from an EMBL/GenBank/DDBJ whole genome shotgun (WGS) entry which is preliminary data.</text>
</comment>
<dbReference type="Gene3D" id="3.90.180.10">
    <property type="entry name" value="Medium-chain alcohol dehydrogenases, catalytic domain"/>
    <property type="match status" value="1"/>
</dbReference>
<dbReference type="SUPFAM" id="SSF50129">
    <property type="entry name" value="GroES-like"/>
    <property type="match status" value="1"/>
</dbReference>
<dbReference type="EMBL" id="QKRX01000006">
    <property type="protein sequence ID" value="RAU18086.1"/>
    <property type="molecule type" value="Genomic_DNA"/>
</dbReference>
<dbReference type="PANTHER" id="PTHR44013:SF1">
    <property type="entry name" value="ZINC-TYPE ALCOHOL DEHYDROGENASE-LIKE PROTEIN C16A3.02C"/>
    <property type="match status" value="1"/>
</dbReference>
<dbReference type="OrthoDB" id="9785812at2"/>
<dbReference type="AlphaFoldDB" id="A0A364NLW0"/>
<dbReference type="SMART" id="SM00829">
    <property type="entry name" value="PKS_ER"/>
    <property type="match status" value="1"/>
</dbReference>
<organism evidence="2 3">
    <name type="scientific">Nitrincola tibetensis</name>
    <dbReference type="NCBI Taxonomy" id="2219697"/>
    <lineage>
        <taxon>Bacteria</taxon>
        <taxon>Pseudomonadati</taxon>
        <taxon>Pseudomonadota</taxon>
        <taxon>Gammaproteobacteria</taxon>
        <taxon>Oceanospirillales</taxon>
        <taxon>Oceanospirillaceae</taxon>
        <taxon>Nitrincola</taxon>
    </lineage>
</organism>
<dbReference type="CDD" id="cd05289">
    <property type="entry name" value="MDR_like_2"/>
    <property type="match status" value="1"/>
</dbReference>
<proteinExistence type="predicted"/>
<dbReference type="Gene3D" id="3.40.50.720">
    <property type="entry name" value="NAD(P)-binding Rossmann-like Domain"/>
    <property type="match status" value="1"/>
</dbReference>
<evidence type="ECO:0000313" key="3">
    <source>
        <dbReference type="Proteomes" id="UP000250744"/>
    </source>
</evidence>
<evidence type="ECO:0000313" key="2">
    <source>
        <dbReference type="EMBL" id="RAU18086.1"/>
    </source>
</evidence>
<gene>
    <name evidence="2" type="ORF">DN062_09905</name>
</gene>
<keyword evidence="3" id="KW-1185">Reference proteome</keyword>
<dbReference type="Pfam" id="PF08240">
    <property type="entry name" value="ADH_N"/>
    <property type="match status" value="1"/>
</dbReference>
<dbReference type="PANTHER" id="PTHR44013">
    <property type="entry name" value="ZINC-TYPE ALCOHOL DEHYDROGENASE-LIKE PROTEIN C16A3.02C"/>
    <property type="match status" value="1"/>
</dbReference>
<dbReference type="InterPro" id="IPR020843">
    <property type="entry name" value="ER"/>
</dbReference>
<name>A0A364NLW0_9GAMM</name>
<dbReference type="GO" id="GO:0016491">
    <property type="term" value="F:oxidoreductase activity"/>
    <property type="evidence" value="ECO:0007669"/>
    <property type="project" value="InterPro"/>
</dbReference>
<dbReference type="InterPro" id="IPR011032">
    <property type="entry name" value="GroES-like_sf"/>
</dbReference>
<dbReference type="InterPro" id="IPR052733">
    <property type="entry name" value="Chloroplast_QOR"/>
</dbReference>
<dbReference type="InterPro" id="IPR013154">
    <property type="entry name" value="ADH-like_N"/>
</dbReference>
<dbReference type="InterPro" id="IPR036291">
    <property type="entry name" value="NAD(P)-bd_dom_sf"/>
</dbReference>
<reference evidence="2 3" key="1">
    <citation type="submission" date="2018-06" db="EMBL/GenBank/DDBJ databases">
        <title>Nitrincola tibetense sp. nov., isolated from Lake XuguoCo on Tibetan Plateau.</title>
        <authorList>
            <person name="Xing P."/>
        </authorList>
    </citation>
    <scope>NUCLEOTIDE SEQUENCE [LARGE SCALE GENOMIC DNA]</scope>
    <source>
        <strain evidence="3">xg18</strain>
    </source>
</reference>
<dbReference type="Pfam" id="PF13602">
    <property type="entry name" value="ADH_zinc_N_2"/>
    <property type="match status" value="1"/>
</dbReference>
<protein>
    <submittedName>
        <fullName evidence="2">NADP-dependent oxidoreductase</fullName>
    </submittedName>
</protein>